<evidence type="ECO:0000313" key="3">
    <source>
        <dbReference type="Proteomes" id="UP000494206"/>
    </source>
</evidence>
<evidence type="ECO:0000256" key="1">
    <source>
        <dbReference type="SAM" id="SignalP"/>
    </source>
</evidence>
<evidence type="ECO:0008006" key="4">
    <source>
        <dbReference type="Google" id="ProtNLM"/>
    </source>
</evidence>
<reference evidence="2 3" key="1">
    <citation type="submission" date="2020-04" db="EMBL/GenBank/DDBJ databases">
        <authorList>
            <person name="Laetsch R D."/>
            <person name="Stevens L."/>
            <person name="Kumar S."/>
            <person name="Blaxter L. M."/>
        </authorList>
    </citation>
    <scope>NUCLEOTIDE SEQUENCE [LARGE SCALE GENOMIC DNA]</scope>
</reference>
<keyword evidence="1" id="KW-0732">Signal</keyword>
<name>A0A8S1ESV8_9PELO</name>
<accession>A0A8S1ESV8</accession>
<feature type="chain" id="PRO_5035901526" description="SXP/RAL-2 family protein Ani s 5-like cation-binding domain-containing protein" evidence="1">
    <location>
        <begin position="22"/>
        <end position="159"/>
    </location>
</feature>
<proteinExistence type="predicted"/>
<organism evidence="2 3">
    <name type="scientific">Caenorhabditis bovis</name>
    <dbReference type="NCBI Taxonomy" id="2654633"/>
    <lineage>
        <taxon>Eukaryota</taxon>
        <taxon>Metazoa</taxon>
        <taxon>Ecdysozoa</taxon>
        <taxon>Nematoda</taxon>
        <taxon>Chromadorea</taxon>
        <taxon>Rhabditida</taxon>
        <taxon>Rhabditina</taxon>
        <taxon>Rhabditomorpha</taxon>
        <taxon>Rhabditoidea</taxon>
        <taxon>Rhabditidae</taxon>
        <taxon>Peloderinae</taxon>
        <taxon>Caenorhabditis</taxon>
    </lineage>
</organism>
<dbReference type="EMBL" id="CADEPM010000005">
    <property type="protein sequence ID" value="CAB3406758.1"/>
    <property type="molecule type" value="Genomic_DNA"/>
</dbReference>
<keyword evidence="3" id="KW-1185">Reference proteome</keyword>
<dbReference type="AlphaFoldDB" id="A0A8S1ESV8"/>
<gene>
    <name evidence="2" type="ORF">CBOVIS_LOCUS8782</name>
</gene>
<sequence length="159" mass="17554">MSKASSSCWLFFALMVLAVSAKSKIKRIKTHVVNDCPLKPATSSKFCEENICIEDIRNISIILENSLQKYVNRIKTIMRTTAKLTEKVAKIAPDMLMMGFGGGVQKYIDRTAEKLSSTIGSLLEDMLSITGDFTEFSQLVIEAAGEAVNQTKPIVDKTL</sequence>
<evidence type="ECO:0000313" key="2">
    <source>
        <dbReference type="EMBL" id="CAB3406758.1"/>
    </source>
</evidence>
<protein>
    <recommendedName>
        <fullName evidence="4">SXP/RAL-2 family protein Ani s 5-like cation-binding domain-containing protein</fullName>
    </recommendedName>
</protein>
<comment type="caution">
    <text evidence="2">The sequence shown here is derived from an EMBL/GenBank/DDBJ whole genome shotgun (WGS) entry which is preliminary data.</text>
</comment>
<dbReference type="Proteomes" id="UP000494206">
    <property type="component" value="Unassembled WGS sequence"/>
</dbReference>
<feature type="signal peptide" evidence="1">
    <location>
        <begin position="1"/>
        <end position="21"/>
    </location>
</feature>